<gene>
    <name evidence="1" type="ORF">JMJ56_32030</name>
</gene>
<dbReference type="Proteomes" id="UP000660885">
    <property type="component" value="Unassembled WGS sequence"/>
</dbReference>
<protein>
    <submittedName>
        <fullName evidence="1">Uncharacterized protein</fullName>
    </submittedName>
</protein>
<proteinExistence type="predicted"/>
<reference evidence="1 2" key="1">
    <citation type="submission" date="2021-01" db="EMBL/GenBank/DDBJ databases">
        <title>Belnapia mucosa sp. nov. and Belnapia arida sp. nov., isolated from the Tabernas Desert (Almeria, Spain).</title>
        <authorList>
            <person name="Molina-Menor E."/>
            <person name="Vidal-Verdu A."/>
            <person name="Calonge A."/>
            <person name="Satari L."/>
            <person name="Pereto J."/>
            <person name="Porcar M."/>
        </authorList>
    </citation>
    <scope>NUCLEOTIDE SEQUENCE [LARGE SCALE GENOMIC DNA]</scope>
    <source>
        <strain evidence="1 2">T18</strain>
    </source>
</reference>
<dbReference type="EMBL" id="JAETWB010000086">
    <property type="protein sequence ID" value="MBL6082596.1"/>
    <property type="molecule type" value="Genomic_DNA"/>
</dbReference>
<keyword evidence="2" id="KW-1185">Reference proteome</keyword>
<organism evidence="1 2">
    <name type="scientific">Belnapia arida</name>
    <dbReference type="NCBI Taxonomy" id="2804533"/>
    <lineage>
        <taxon>Bacteria</taxon>
        <taxon>Pseudomonadati</taxon>
        <taxon>Pseudomonadota</taxon>
        <taxon>Alphaproteobacteria</taxon>
        <taxon>Acetobacterales</taxon>
        <taxon>Roseomonadaceae</taxon>
        <taxon>Belnapia</taxon>
    </lineage>
</organism>
<name>A0ABS1UD20_9PROT</name>
<evidence type="ECO:0000313" key="2">
    <source>
        <dbReference type="Proteomes" id="UP000660885"/>
    </source>
</evidence>
<comment type="caution">
    <text evidence="1">The sequence shown here is derived from an EMBL/GenBank/DDBJ whole genome shotgun (WGS) entry which is preliminary data.</text>
</comment>
<sequence>MPTSTETMSNSEMAATLLRLFDDAVLRNEARQQQAATMVALSEMGPSVAPAQWGVGIAPLEALARFAGYPDLASACDRLVMLEAGLEAERAAAQRAAEKL</sequence>
<accession>A0ABS1UD20</accession>
<dbReference type="RefSeq" id="WP_202835927.1">
    <property type="nucleotide sequence ID" value="NZ_JAETWB010000086.1"/>
</dbReference>
<evidence type="ECO:0000313" key="1">
    <source>
        <dbReference type="EMBL" id="MBL6082596.1"/>
    </source>
</evidence>